<evidence type="ECO:0000313" key="3">
    <source>
        <dbReference type="EMBL" id="MBB4752443.1"/>
    </source>
</evidence>
<evidence type="ECO:0000313" key="4">
    <source>
        <dbReference type="Proteomes" id="UP000590511"/>
    </source>
</evidence>
<reference evidence="3 4" key="1">
    <citation type="submission" date="2020-08" db="EMBL/GenBank/DDBJ databases">
        <title>Sequencing the genomes of 1000 actinobacteria strains.</title>
        <authorList>
            <person name="Klenk H.-P."/>
        </authorList>
    </citation>
    <scope>NUCLEOTIDE SEQUENCE [LARGE SCALE GENOMIC DNA]</scope>
    <source>
        <strain evidence="3 4">DSM 43150</strain>
    </source>
</reference>
<evidence type="ECO:0000313" key="2">
    <source>
        <dbReference type="EMBL" id="GIE45795.1"/>
    </source>
</evidence>
<sequence length="145" mass="16139">MNAKRQLGEFLQTRRSQLKPEDVGLATYGDRRRVSGLRREELALLAGVSASYYSRLEQGQFSNASAQVLDAIAAALRLDETERRHLHDLAGGTRRRAGVRRAPLERVTPAVRQLMAALGEVPVLGLILAWRRPRPGWGNEVCIGR</sequence>
<dbReference type="Gene3D" id="1.10.260.40">
    <property type="entry name" value="lambda repressor-like DNA-binding domains"/>
    <property type="match status" value="1"/>
</dbReference>
<dbReference type="EMBL" id="BOMP01000174">
    <property type="protein sequence ID" value="GIE45795.1"/>
    <property type="molecule type" value="Genomic_DNA"/>
</dbReference>
<dbReference type="PROSITE" id="PS50943">
    <property type="entry name" value="HTH_CROC1"/>
    <property type="match status" value="1"/>
</dbReference>
<dbReference type="CDD" id="cd00093">
    <property type="entry name" value="HTH_XRE"/>
    <property type="match status" value="1"/>
</dbReference>
<gene>
    <name evidence="2" type="ORF">Alo02nite_86930</name>
    <name evidence="3" type="ORF">BJ964_006604</name>
</gene>
<dbReference type="Proteomes" id="UP000590511">
    <property type="component" value="Unassembled WGS sequence"/>
</dbReference>
<dbReference type="AlphaFoldDB" id="A0A7W7HKY1"/>
<dbReference type="SMART" id="SM00530">
    <property type="entry name" value="HTH_XRE"/>
    <property type="match status" value="1"/>
</dbReference>
<reference evidence="2 5" key="2">
    <citation type="submission" date="2021-01" db="EMBL/GenBank/DDBJ databases">
        <title>Whole genome shotgun sequence of Actinoplanes lobatus NBRC 12513.</title>
        <authorList>
            <person name="Komaki H."/>
            <person name="Tamura T."/>
        </authorList>
    </citation>
    <scope>NUCLEOTIDE SEQUENCE [LARGE SCALE GENOMIC DNA]</scope>
    <source>
        <strain evidence="2 5">NBRC 12513</strain>
    </source>
</reference>
<dbReference type="Pfam" id="PF13560">
    <property type="entry name" value="HTH_31"/>
    <property type="match status" value="1"/>
</dbReference>
<evidence type="ECO:0000313" key="5">
    <source>
        <dbReference type="Proteomes" id="UP000631312"/>
    </source>
</evidence>
<dbReference type="InterPro" id="IPR001387">
    <property type="entry name" value="Cro/C1-type_HTH"/>
</dbReference>
<dbReference type="GO" id="GO:0003677">
    <property type="term" value="F:DNA binding"/>
    <property type="evidence" value="ECO:0007669"/>
    <property type="project" value="InterPro"/>
</dbReference>
<comment type="caution">
    <text evidence="3">The sequence shown here is derived from an EMBL/GenBank/DDBJ whole genome shotgun (WGS) entry which is preliminary data.</text>
</comment>
<evidence type="ECO:0000259" key="1">
    <source>
        <dbReference type="PROSITE" id="PS50943"/>
    </source>
</evidence>
<dbReference type="InterPro" id="IPR010982">
    <property type="entry name" value="Lambda_DNA-bd_dom_sf"/>
</dbReference>
<dbReference type="Proteomes" id="UP000631312">
    <property type="component" value="Unassembled WGS sequence"/>
</dbReference>
<dbReference type="RefSeq" id="WP_188124296.1">
    <property type="nucleotide sequence ID" value="NZ_BOMP01000174.1"/>
</dbReference>
<dbReference type="SUPFAM" id="SSF47413">
    <property type="entry name" value="lambda repressor-like DNA-binding domains"/>
    <property type="match status" value="1"/>
</dbReference>
<protein>
    <submittedName>
        <fullName evidence="3">Transcriptional regulator with XRE-family HTH domain</fullName>
    </submittedName>
</protein>
<dbReference type="EMBL" id="JACHNC010000001">
    <property type="protein sequence ID" value="MBB4752443.1"/>
    <property type="molecule type" value="Genomic_DNA"/>
</dbReference>
<keyword evidence="5" id="KW-1185">Reference proteome</keyword>
<feature type="domain" description="HTH cro/C1-type" evidence="1">
    <location>
        <begin position="36"/>
        <end position="83"/>
    </location>
</feature>
<name>A0A7W7HKY1_9ACTN</name>
<proteinExistence type="predicted"/>
<dbReference type="PANTHER" id="PTHR35010">
    <property type="entry name" value="BLL4672 PROTEIN-RELATED"/>
    <property type="match status" value="1"/>
</dbReference>
<organism evidence="3 4">
    <name type="scientific">Actinoplanes lobatus</name>
    <dbReference type="NCBI Taxonomy" id="113568"/>
    <lineage>
        <taxon>Bacteria</taxon>
        <taxon>Bacillati</taxon>
        <taxon>Actinomycetota</taxon>
        <taxon>Actinomycetes</taxon>
        <taxon>Micromonosporales</taxon>
        <taxon>Micromonosporaceae</taxon>
        <taxon>Actinoplanes</taxon>
    </lineage>
</organism>
<dbReference type="PANTHER" id="PTHR35010:SF2">
    <property type="entry name" value="BLL4672 PROTEIN"/>
    <property type="match status" value="1"/>
</dbReference>
<accession>A0A7W7HKY1</accession>